<comment type="catalytic activity">
    <reaction evidence="1">
        <text>ATP + protein L-histidine = ADP + protein N-phospho-L-histidine.</text>
        <dbReference type="EC" id="2.7.13.3"/>
    </reaction>
</comment>
<dbReference type="EC" id="2.7.13.3" evidence="2"/>
<evidence type="ECO:0000313" key="11">
    <source>
        <dbReference type="EMBL" id="GAA3387464.1"/>
    </source>
</evidence>
<dbReference type="InterPro" id="IPR050482">
    <property type="entry name" value="Sensor_HK_TwoCompSys"/>
</dbReference>
<feature type="transmembrane region" description="Helical" evidence="9">
    <location>
        <begin position="12"/>
        <end position="32"/>
    </location>
</feature>
<feature type="transmembrane region" description="Helical" evidence="9">
    <location>
        <begin position="107"/>
        <end position="127"/>
    </location>
</feature>
<proteinExistence type="predicted"/>
<evidence type="ECO:0000256" key="8">
    <source>
        <dbReference type="ARBA" id="ARBA00023012"/>
    </source>
</evidence>
<name>A0ABP6SXW8_9ACTN</name>
<dbReference type="RefSeq" id="WP_345728707.1">
    <property type="nucleotide sequence ID" value="NZ_BAAAYN010000018.1"/>
</dbReference>
<dbReference type="Pfam" id="PF07730">
    <property type="entry name" value="HisKA_3"/>
    <property type="match status" value="1"/>
</dbReference>
<evidence type="ECO:0000256" key="4">
    <source>
        <dbReference type="ARBA" id="ARBA00022679"/>
    </source>
</evidence>
<dbReference type="InterPro" id="IPR011712">
    <property type="entry name" value="Sig_transdc_His_kin_sub3_dim/P"/>
</dbReference>
<comment type="caution">
    <text evidence="11">The sequence shown here is derived from an EMBL/GenBank/DDBJ whole genome shotgun (WGS) entry which is preliminary data.</text>
</comment>
<feature type="transmembrane region" description="Helical" evidence="9">
    <location>
        <begin position="83"/>
        <end position="100"/>
    </location>
</feature>
<keyword evidence="7" id="KW-0067">ATP-binding</keyword>
<keyword evidence="12" id="KW-1185">Reference proteome</keyword>
<keyword evidence="5" id="KW-0547">Nucleotide-binding</keyword>
<dbReference type="SUPFAM" id="SSF55874">
    <property type="entry name" value="ATPase domain of HSP90 chaperone/DNA topoisomerase II/histidine kinase"/>
    <property type="match status" value="1"/>
</dbReference>
<sequence>MSVSVRRQRVASLVPVTVVVVLGLLLAAVEIGRLHQDVVLLVPVIVVLAWPIVGLRRRPLLALVLVLVPTAVLTPLLGAEIVGPVSVLAIGVAVGVLAATRSWRVSLPGAGLALALEFALAAAYYTAGAGDSLRSAEVLLLAMVCVWTVGNSVRQRRLRLEARRVEDTERAVAAERLRIARELHDMIAHSMGVIAIQAGVGRRVIESRPAEARNALDAIETTSRQTLAELRRTLTALRRSDPEGAPVGPAPGLADLDRLVSTAGDAGVEVAVERTGQVRELPGDLELSAYRIVQEAVTNVVRHAATDRCRVLLDYRDDELSIEVLDDGPGTGASGSGYGLVGMRERVTLLDGRFAAGPRPEGGFRVAAQLPTPVDA</sequence>
<keyword evidence="3" id="KW-0597">Phosphoprotein</keyword>
<organism evidence="11 12">
    <name type="scientific">Cryptosporangium minutisporangium</name>
    <dbReference type="NCBI Taxonomy" id="113569"/>
    <lineage>
        <taxon>Bacteria</taxon>
        <taxon>Bacillati</taxon>
        <taxon>Actinomycetota</taxon>
        <taxon>Actinomycetes</taxon>
        <taxon>Cryptosporangiales</taxon>
        <taxon>Cryptosporangiaceae</taxon>
        <taxon>Cryptosporangium</taxon>
    </lineage>
</organism>
<dbReference type="EMBL" id="BAAAYN010000018">
    <property type="protein sequence ID" value="GAA3387464.1"/>
    <property type="molecule type" value="Genomic_DNA"/>
</dbReference>
<keyword evidence="9" id="KW-0812">Transmembrane</keyword>
<protein>
    <recommendedName>
        <fullName evidence="2">histidine kinase</fullName>
        <ecNumber evidence="2">2.7.13.3</ecNumber>
    </recommendedName>
</protein>
<dbReference type="InterPro" id="IPR036890">
    <property type="entry name" value="HATPase_C_sf"/>
</dbReference>
<keyword evidence="4" id="KW-0808">Transferase</keyword>
<reference evidence="12" key="1">
    <citation type="journal article" date="2019" name="Int. J. Syst. Evol. Microbiol.">
        <title>The Global Catalogue of Microorganisms (GCM) 10K type strain sequencing project: providing services to taxonomists for standard genome sequencing and annotation.</title>
        <authorList>
            <consortium name="The Broad Institute Genomics Platform"/>
            <consortium name="The Broad Institute Genome Sequencing Center for Infectious Disease"/>
            <person name="Wu L."/>
            <person name="Ma J."/>
        </authorList>
    </citation>
    <scope>NUCLEOTIDE SEQUENCE [LARGE SCALE GENOMIC DNA]</scope>
    <source>
        <strain evidence="12">JCM 9458</strain>
    </source>
</reference>
<dbReference type="PANTHER" id="PTHR24421:SF10">
    <property type="entry name" value="NITRATE_NITRITE SENSOR PROTEIN NARQ"/>
    <property type="match status" value="1"/>
</dbReference>
<feature type="transmembrane region" description="Helical" evidence="9">
    <location>
        <begin position="133"/>
        <end position="153"/>
    </location>
</feature>
<evidence type="ECO:0000256" key="2">
    <source>
        <dbReference type="ARBA" id="ARBA00012438"/>
    </source>
</evidence>
<evidence type="ECO:0000256" key="7">
    <source>
        <dbReference type="ARBA" id="ARBA00022840"/>
    </source>
</evidence>
<keyword evidence="9" id="KW-1133">Transmembrane helix</keyword>
<dbReference type="CDD" id="cd16917">
    <property type="entry name" value="HATPase_UhpB-NarQ-NarX-like"/>
    <property type="match status" value="1"/>
</dbReference>
<evidence type="ECO:0000256" key="5">
    <source>
        <dbReference type="ARBA" id="ARBA00022741"/>
    </source>
</evidence>
<dbReference type="Proteomes" id="UP001501676">
    <property type="component" value="Unassembled WGS sequence"/>
</dbReference>
<keyword evidence="6 11" id="KW-0418">Kinase</keyword>
<evidence type="ECO:0000256" key="3">
    <source>
        <dbReference type="ARBA" id="ARBA00022553"/>
    </source>
</evidence>
<dbReference type="GO" id="GO:0016301">
    <property type="term" value="F:kinase activity"/>
    <property type="evidence" value="ECO:0007669"/>
    <property type="project" value="UniProtKB-KW"/>
</dbReference>
<evidence type="ECO:0000313" key="12">
    <source>
        <dbReference type="Proteomes" id="UP001501676"/>
    </source>
</evidence>
<dbReference type="Gene3D" id="3.30.565.10">
    <property type="entry name" value="Histidine kinase-like ATPase, C-terminal domain"/>
    <property type="match status" value="1"/>
</dbReference>
<feature type="transmembrane region" description="Helical" evidence="9">
    <location>
        <begin position="38"/>
        <end position="55"/>
    </location>
</feature>
<evidence type="ECO:0000259" key="10">
    <source>
        <dbReference type="SMART" id="SM00387"/>
    </source>
</evidence>
<feature type="transmembrane region" description="Helical" evidence="9">
    <location>
        <begin position="60"/>
        <end position="77"/>
    </location>
</feature>
<keyword evidence="9" id="KW-0472">Membrane</keyword>
<keyword evidence="8" id="KW-0902">Two-component regulatory system</keyword>
<evidence type="ECO:0000256" key="1">
    <source>
        <dbReference type="ARBA" id="ARBA00000085"/>
    </source>
</evidence>
<dbReference type="InterPro" id="IPR003594">
    <property type="entry name" value="HATPase_dom"/>
</dbReference>
<evidence type="ECO:0000256" key="6">
    <source>
        <dbReference type="ARBA" id="ARBA00022777"/>
    </source>
</evidence>
<evidence type="ECO:0000256" key="9">
    <source>
        <dbReference type="SAM" id="Phobius"/>
    </source>
</evidence>
<gene>
    <name evidence="11" type="ORF">GCM10020369_30060</name>
</gene>
<dbReference type="PANTHER" id="PTHR24421">
    <property type="entry name" value="NITRATE/NITRITE SENSOR PROTEIN NARX-RELATED"/>
    <property type="match status" value="1"/>
</dbReference>
<dbReference type="SMART" id="SM00387">
    <property type="entry name" value="HATPase_c"/>
    <property type="match status" value="1"/>
</dbReference>
<dbReference type="Pfam" id="PF02518">
    <property type="entry name" value="HATPase_c"/>
    <property type="match status" value="1"/>
</dbReference>
<dbReference type="Gene3D" id="1.20.5.1930">
    <property type="match status" value="1"/>
</dbReference>
<accession>A0ABP6SXW8</accession>
<feature type="domain" description="Histidine kinase/HSP90-like ATPase" evidence="10">
    <location>
        <begin position="284"/>
        <end position="374"/>
    </location>
</feature>